<evidence type="ECO:0008006" key="10">
    <source>
        <dbReference type="Google" id="ProtNLM"/>
    </source>
</evidence>
<evidence type="ECO:0000256" key="6">
    <source>
        <dbReference type="ARBA" id="ARBA00023180"/>
    </source>
</evidence>
<name>M2YMJ2_PSEFD</name>
<dbReference type="Gene3D" id="1.10.287.410">
    <property type="match status" value="1"/>
</dbReference>
<dbReference type="SUPFAM" id="SSF53474">
    <property type="entry name" value="alpha/beta-Hydrolases"/>
    <property type="match status" value="1"/>
</dbReference>
<dbReference type="VEuPathDB" id="FungiDB:MYCFIDRAFT_34326"/>
<dbReference type="GO" id="GO:0006508">
    <property type="term" value="P:proteolysis"/>
    <property type="evidence" value="ECO:0007669"/>
    <property type="project" value="UniProtKB-KW"/>
</dbReference>
<dbReference type="PANTHER" id="PTHR11802">
    <property type="entry name" value="SERINE PROTEASE FAMILY S10 SERINE CARBOXYPEPTIDASE"/>
    <property type="match status" value="1"/>
</dbReference>
<reference evidence="8 9" key="1">
    <citation type="journal article" date="2012" name="PLoS Pathog.">
        <title>Diverse lifestyles and strategies of plant pathogenesis encoded in the genomes of eighteen Dothideomycetes fungi.</title>
        <authorList>
            <person name="Ohm R.A."/>
            <person name="Feau N."/>
            <person name="Henrissat B."/>
            <person name="Schoch C.L."/>
            <person name="Horwitz B.A."/>
            <person name="Barry K.W."/>
            <person name="Condon B.J."/>
            <person name="Copeland A.C."/>
            <person name="Dhillon B."/>
            <person name="Glaser F."/>
            <person name="Hesse C.N."/>
            <person name="Kosti I."/>
            <person name="LaButti K."/>
            <person name="Lindquist E.A."/>
            <person name="Lucas S."/>
            <person name="Salamov A.A."/>
            <person name="Bradshaw R.E."/>
            <person name="Ciuffetti L."/>
            <person name="Hamelin R.C."/>
            <person name="Kema G.H.J."/>
            <person name="Lawrence C."/>
            <person name="Scott J.A."/>
            <person name="Spatafora J.W."/>
            <person name="Turgeon B.G."/>
            <person name="de Wit P.J.G.M."/>
            <person name="Zhong S."/>
            <person name="Goodwin S.B."/>
            <person name="Grigoriev I.V."/>
        </authorList>
    </citation>
    <scope>NUCLEOTIDE SEQUENCE [LARGE SCALE GENOMIC DNA]</scope>
    <source>
        <strain evidence="8 9">CIRAD86</strain>
    </source>
</reference>
<evidence type="ECO:0000256" key="3">
    <source>
        <dbReference type="ARBA" id="ARBA00022670"/>
    </source>
</evidence>
<keyword evidence="9" id="KW-1185">Reference proteome</keyword>
<keyword evidence="6" id="KW-0325">Glycoprotein</keyword>
<organism evidence="8 9">
    <name type="scientific">Pseudocercospora fijiensis (strain CIRAD86)</name>
    <name type="common">Black leaf streak disease fungus</name>
    <name type="synonym">Mycosphaerella fijiensis</name>
    <dbReference type="NCBI Taxonomy" id="383855"/>
    <lineage>
        <taxon>Eukaryota</taxon>
        <taxon>Fungi</taxon>
        <taxon>Dikarya</taxon>
        <taxon>Ascomycota</taxon>
        <taxon>Pezizomycotina</taxon>
        <taxon>Dothideomycetes</taxon>
        <taxon>Dothideomycetidae</taxon>
        <taxon>Mycosphaerellales</taxon>
        <taxon>Mycosphaerellaceae</taxon>
        <taxon>Pseudocercospora</taxon>
    </lineage>
</organism>
<dbReference type="PANTHER" id="PTHR11802:SF3">
    <property type="entry name" value="RETINOID-INDUCIBLE SERINE CARBOXYPEPTIDASE"/>
    <property type="match status" value="1"/>
</dbReference>
<sequence length="388" mass="43221">MLFYTDLRIFFLLHITAGSASPLSQQPLLGSTVDPFPVYWQNDTVCAANSSHFVGTVPVAQSRGLFFWFVESRDDPIASPTIIWLNGGPGASSLVGLFEEIGPCRMSTLSETLPNPHSWSEYANLLFLDQPSGTGLSASSSPVTTLHTASLDFSTFVKRFTRQYPQYFAKGLFIAGESFGGIYVPRFTSDIVQEQLSFREGALEVPIHGIILVDALVDGASSPLGHYEMFCTGEAEFPVHFNQSTCDAIAMAMPEAERLQHLCQSTQDPYVCSTSHEFGLNNIYRYLQEQEVDTRRRSPYDLRLPCGEDRFCIPKSPISIEHHLNRPEIQRRLGLRQPVEYVSINFSLNAAFTAHPENLIPTTREVTFLLDEGELSVLVMNGNFDAVM</sequence>
<keyword evidence="2" id="KW-0121">Carboxypeptidase</keyword>
<dbReference type="PRINTS" id="PR00724">
    <property type="entry name" value="CRBOXYPTASEC"/>
</dbReference>
<dbReference type="AlphaFoldDB" id="M2YMJ2"/>
<dbReference type="Pfam" id="PF00450">
    <property type="entry name" value="Peptidase_S10"/>
    <property type="match status" value="1"/>
</dbReference>
<dbReference type="RefSeq" id="XP_007929624.1">
    <property type="nucleotide sequence ID" value="XM_007931433.1"/>
</dbReference>
<evidence type="ECO:0000256" key="2">
    <source>
        <dbReference type="ARBA" id="ARBA00022645"/>
    </source>
</evidence>
<dbReference type="GO" id="GO:0004185">
    <property type="term" value="F:serine-type carboxypeptidase activity"/>
    <property type="evidence" value="ECO:0007669"/>
    <property type="project" value="InterPro"/>
</dbReference>
<keyword evidence="4 7" id="KW-0732">Signal</keyword>
<evidence type="ECO:0000256" key="5">
    <source>
        <dbReference type="ARBA" id="ARBA00022801"/>
    </source>
</evidence>
<proteinExistence type="inferred from homology"/>
<dbReference type="KEGG" id="pfj:MYCFIDRAFT_34326"/>
<comment type="similarity">
    <text evidence="1">Belongs to the peptidase S10 family.</text>
</comment>
<dbReference type="GeneID" id="19338985"/>
<dbReference type="Proteomes" id="UP000016932">
    <property type="component" value="Unassembled WGS sequence"/>
</dbReference>
<accession>M2YMJ2</accession>
<evidence type="ECO:0000256" key="7">
    <source>
        <dbReference type="SAM" id="SignalP"/>
    </source>
</evidence>
<evidence type="ECO:0000256" key="1">
    <source>
        <dbReference type="ARBA" id="ARBA00009431"/>
    </source>
</evidence>
<evidence type="ECO:0000313" key="8">
    <source>
        <dbReference type="EMBL" id="EME78965.1"/>
    </source>
</evidence>
<gene>
    <name evidence="8" type="ORF">MYCFIDRAFT_34326</name>
</gene>
<evidence type="ECO:0000313" key="9">
    <source>
        <dbReference type="Proteomes" id="UP000016932"/>
    </source>
</evidence>
<evidence type="ECO:0000256" key="4">
    <source>
        <dbReference type="ARBA" id="ARBA00022729"/>
    </source>
</evidence>
<dbReference type="InterPro" id="IPR001563">
    <property type="entry name" value="Peptidase_S10"/>
</dbReference>
<dbReference type="EMBL" id="KB446562">
    <property type="protein sequence ID" value="EME78965.1"/>
    <property type="molecule type" value="Genomic_DNA"/>
</dbReference>
<dbReference type="OrthoDB" id="443318at2759"/>
<protein>
    <recommendedName>
        <fullName evidence="10">Carboxypeptidase</fullName>
    </recommendedName>
</protein>
<feature type="chain" id="PRO_5004030332" description="Carboxypeptidase" evidence="7">
    <location>
        <begin position="21"/>
        <end position="388"/>
    </location>
</feature>
<keyword evidence="5" id="KW-0378">Hydrolase</keyword>
<feature type="signal peptide" evidence="7">
    <location>
        <begin position="1"/>
        <end position="20"/>
    </location>
</feature>
<dbReference type="HOGENOM" id="CLU_008523_10_4_1"/>
<dbReference type="InterPro" id="IPR029058">
    <property type="entry name" value="AB_hydrolase_fold"/>
</dbReference>
<dbReference type="Gene3D" id="3.40.50.1820">
    <property type="entry name" value="alpha/beta hydrolase"/>
    <property type="match status" value="1"/>
</dbReference>
<keyword evidence="3" id="KW-0645">Protease</keyword>
<dbReference type="eggNOG" id="KOG1282">
    <property type="taxonomic scope" value="Eukaryota"/>
</dbReference>